<keyword evidence="2" id="KW-1185">Reference proteome</keyword>
<sequence>MKEDQLTRNAKAFYSLVYPISILCASAAVERINDNVDGCRGPPAISRALLTRVHRLTSVYVYPRVNREQLVRRMRQSRAPVSWALN</sequence>
<name>A0A026WYS1_OOCBI</name>
<reference evidence="1 2" key="1">
    <citation type="journal article" date="2014" name="Curr. Biol.">
        <title>The genome of the clonal raider ant Cerapachys biroi.</title>
        <authorList>
            <person name="Oxley P.R."/>
            <person name="Ji L."/>
            <person name="Fetter-Pruneda I."/>
            <person name="McKenzie S.K."/>
            <person name="Li C."/>
            <person name="Hu H."/>
            <person name="Zhang G."/>
            <person name="Kronauer D.J."/>
        </authorList>
    </citation>
    <scope>NUCLEOTIDE SEQUENCE [LARGE SCALE GENOMIC DNA]</scope>
</reference>
<accession>A0A026WYS1</accession>
<dbReference type="EMBL" id="KK107064">
    <property type="protein sequence ID" value="EZA60911.1"/>
    <property type="molecule type" value="Genomic_DNA"/>
</dbReference>
<gene>
    <name evidence="1" type="ORF">X777_13113</name>
</gene>
<dbReference type="AlphaFoldDB" id="A0A026WYS1"/>
<proteinExistence type="predicted"/>
<evidence type="ECO:0000313" key="2">
    <source>
        <dbReference type="Proteomes" id="UP000053097"/>
    </source>
</evidence>
<protein>
    <submittedName>
        <fullName evidence="1">Uncharacterized protein</fullName>
    </submittedName>
</protein>
<evidence type="ECO:0000313" key="1">
    <source>
        <dbReference type="EMBL" id="EZA60911.1"/>
    </source>
</evidence>
<organism evidence="1 2">
    <name type="scientific">Ooceraea biroi</name>
    <name type="common">Clonal raider ant</name>
    <name type="synonym">Cerapachys biroi</name>
    <dbReference type="NCBI Taxonomy" id="2015173"/>
    <lineage>
        <taxon>Eukaryota</taxon>
        <taxon>Metazoa</taxon>
        <taxon>Ecdysozoa</taxon>
        <taxon>Arthropoda</taxon>
        <taxon>Hexapoda</taxon>
        <taxon>Insecta</taxon>
        <taxon>Pterygota</taxon>
        <taxon>Neoptera</taxon>
        <taxon>Endopterygota</taxon>
        <taxon>Hymenoptera</taxon>
        <taxon>Apocrita</taxon>
        <taxon>Aculeata</taxon>
        <taxon>Formicoidea</taxon>
        <taxon>Formicidae</taxon>
        <taxon>Dorylinae</taxon>
        <taxon>Ooceraea</taxon>
    </lineage>
</organism>
<dbReference type="Proteomes" id="UP000053097">
    <property type="component" value="Unassembled WGS sequence"/>
</dbReference>